<proteinExistence type="predicted"/>
<reference evidence="1" key="2">
    <citation type="submission" date="2021-04" db="EMBL/GenBank/DDBJ databases">
        <authorList>
            <person name="Gilroy R."/>
        </authorList>
    </citation>
    <scope>NUCLEOTIDE SEQUENCE</scope>
    <source>
        <strain evidence="1">USASDec5-558</strain>
    </source>
</reference>
<organism evidence="1 2">
    <name type="scientific">Candidatus Anaerobiospirillum pullistercoris</name>
    <dbReference type="NCBI Taxonomy" id="2838452"/>
    <lineage>
        <taxon>Bacteria</taxon>
        <taxon>Pseudomonadati</taxon>
        <taxon>Pseudomonadota</taxon>
        <taxon>Gammaproteobacteria</taxon>
        <taxon>Aeromonadales</taxon>
        <taxon>Succinivibrionaceae</taxon>
        <taxon>Anaerobiospirillum</taxon>
    </lineage>
</organism>
<gene>
    <name evidence="1" type="ORF">H9850_03630</name>
</gene>
<reference evidence="1" key="1">
    <citation type="journal article" date="2021" name="PeerJ">
        <title>Extensive microbial diversity within the chicken gut microbiome revealed by metagenomics and culture.</title>
        <authorList>
            <person name="Gilroy R."/>
            <person name="Ravi A."/>
            <person name="Getino M."/>
            <person name="Pursley I."/>
            <person name="Horton D.L."/>
            <person name="Alikhan N.F."/>
            <person name="Baker D."/>
            <person name="Gharbi K."/>
            <person name="Hall N."/>
            <person name="Watson M."/>
            <person name="Adriaenssens E.M."/>
            <person name="Foster-Nyarko E."/>
            <person name="Jarju S."/>
            <person name="Secka A."/>
            <person name="Antonio M."/>
            <person name="Oren A."/>
            <person name="Chaudhuri R.R."/>
            <person name="La Ragione R."/>
            <person name="Hildebrand F."/>
            <person name="Pallen M.J."/>
        </authorList>
    </citation>
    <scope>NUCLEOTIDE SEQUENCE</scope>
    <source>
        <strain evidence="1">USASDec5-558</strain>
    </source>
</reference>
<dbReference type="Proteomes" id="UP000886829">
    <property type="component" value="Unassembled WGS sequence"/>
</dbReference>
<sequence length="281" mass="30179">MQYMLKLTPLGVQPHIFRVVSVDGQADIDHVLSLCDLSFDYAHYAERALYFARDLSASQALAVDVPLEDNDHYGPVSEEFAPFWRQELELAKLELEVLDLQAQPQQALQRFDALLEAHSARLGAALKEDTHPREQGERFKFVYVVHGVQHLVEVLMSSEKLNCFVPATLMGEGLVVDDDPLRPLSTALINASVAAAEAADAAEAAEAAAEAAATEVAAKADAVVAGGDAAPEQAAPAENSAGLNLKVCTSRMRAFGAMRSEQSINQALQQAGASPLTIKIC</sequence>
<evidence type="ECO:0000313" key="1">
    <source>
        <dbReference type="EMBL" id="HIX56547.1"/>
    </source>
</evidence>
<accession>A0A9D1WCY5</accession>
<name>A0A9D1WCY5_9GAMM</name>
<protein>
    <submittedName>
        <fullName evidence="1">Uncharacterized protein</fullName>
    </submittedName>
</protein>
<dbReference type="EMBL" id="DXEV01000072">
    <property type="protein sequence ID" value="HIX56547.1"/>
    <property type="molecule type" value="Genomic_DNA"/>
</dbReference>
<dbReference type="AlphaFoldDB" id="A0A9D1WCY5"/>
<evidence type="ECO:0000313" key="2">
    <source>
        <dbReference type="Proteomes" id="UP000886829"/>
    </source>
</evidence>
<comment type="caution">
    <text evidence="1">The sequence shown here is derived from an EMBL/GenBank/DDBJ whole genome shotgun (WGS) entry which is preliminary data.</text>
</comment>